<dbReference type="Gene3D" id="1.25.40.10">
    <property type="entry name" value="Tetratricopeptide repeat domain"/>
    <property type="match status" value="1"/>
</dbReference>
<dbReference type="InterPro" id="IPR011990">
    <property type="entry name" value="TPR-like_helical_dom_sf"/>
</dbReference>
<dbReference type="GeneID" id="27353189"/>
<gene>
    <name evidence="2" type="ORF">PV06_01115</name>
</gene>
<accession>A0A0D2EL03</accession>
<reference evidence="2 3" key="1">
    <citation type="submission" date="2015-01" db="EMBL/GenBank/DDBJ databases">
        <title>The Genome Sequence of Exophiala oligosperma CBS72588.</title>
        <authorList>
            <consortium name="The Broad Institute Genomics Platform"/>
            <person name="Cuomo C."/>
            <person name="de Hoog S."/>
            <person name="Gorbushina A."/>
            <person name="Stielow B."/>
            <person name="Teixiera M."/>
            <person name="Abouelleil A."/>
            <person name="Chapman S.B."/>
            <person name="Priest M."/>
            <person name="Young S.K."/>
            <person name="Wortman J."/>
            <person name="Nusbaum C."/>
            <person name="Birren B."/>
        </authorList>
    </citation>
    <scope>NUCLEOTIDE SEQUENCE [LARGE SCALE GENOMIC DNA]</scope>
    <source>
        <strain evidence="2 3">CBS 72588</strain>
    </source>
</reference>
<name>A0A0D2EL03_9EURO</name>
<dbReference type="HOGENOM" id="CLU_024800_0_0_1"/>
<dbReference type="Pfam" id="PF14420">
    <property type="entry name" value="Clr5"/>
    <property type="match status" value="1"/>
</dbReference>
<evidence type="ECO:0000313" key="2">
    <source>
        <dbReference type="EMBL" id="KIW48539.1"/>
    </source>
</evidence>
<dbReference type="RefSeq" id="XP_016268755.1">
    <property type="nucleotide sequence ID" value="XM_016401702.1"/>
</dbReference>
<dbReference type="AlphaFoldDB" id="A0A0D2EL03"/>
<dbReference type="OrthoDB" id="4115389at2759"/>
<dbReference type="Proteomes" id="UP000053342">
    <property type="component" value="Unassembled WGS sequence"/>
</dbReference>
<dbReference type="EMBL" id="KN847332">
    <property type="protein sequence ID" value="KIW48539.1"/>
    <property type="molecule type" value="Genomic_DNA"/>
</dbReference>
<evidence type="ECO:0000313" key="3">
    <source>
        <dbReference type="Proteomes" id="UP000053342"/>
    </source>
</evidence>
<keyword evidence="3" id="KW-1185">Reference proteome</keyword>
<dbReference type="InterPro" id="IPR025676">
    <property type="entry name" value="Clr5_dom"/>
</dbReference>
<organism evidence="2 3">
    <name type="scientific">Exophiala oligosperma</name>
    <dbReference type="NCBI Taxonomy" id="215243"/>
    <lineage>
        <taxon>Eukaryota</taxon>
        <taxon>Fungi</taxon>
        <taxon>Dikarya</taxon>
        <taxon>Ascomycota</taxon>
        <taxon>Pezizomycotina</taxon>
        <taxon>Eurotiomycetes</taxon>
        <taxon>Chaetothyriomycetidae</taxon>
        <taxon>Chaetothyriales</taxon>
        <taxon>Herpotrichiellaceae</taxon>
        <taxon>Exophiala</taxon>
    </lineage>
</organism>
<protein>
    <recommendedName>
        <fullName evidence="1">Clr5 domain-containing protein</fullName>
    </recommendedName>
</protein>
<dbReference type="VEuPathDB" id="FungiDB:PV06_01115"/>
<dbReference type="SUPFAM" id="SSF48452">
    <property type="entry name" value="TPR-like"/>
    <property type="match status" value="1"/>
</dbReference>
<evidence type="ECO:0000259" key="1">
    <source>
        <dbReference type="Pfam" id="PF14420"/>
    </source>
</evidence>
<proteinExistence type="predicted"/>
<feature type="domain" description="Clr5" evidence="1">
    <location>
        <begin position="11"/>
        <end position="61"/>
    </location>
</feature>
<sequence>MSNARSLHHPRDAWEIWREAIGHLYLAENRTCGYIKAFLISNHFPCSERQIKNRLRDWKLERKKTPSQHYLAMMSVANNERNAGYEIVFKVPKRWGTEHFNLKKIKKECDRVKKRFGRAHDDFSLPSLENARLVLRNAGITPFLGRPAPYPDISGAPGDYKRYSLGNPFATYTGWIVPSDDSVQVSGGDFERRSVCIFLENPPTCHSSPTAVQTSAIQVDNLCTIASCDDLASSLPMSVVVKNPPSPQWPLCEDNGMNWEPCILDDQPRSLAYPEPTTVLHDTLPTVALCPDRTSFVIALLDTRSGFTSLQCYDFKEEPMTNFEISRNQDIIMKEGNYNSLHANQYSKPVESGLFRRGIDIGPMDISHSSQDPKDFVNDITQDDDESRVVYGLLDGVGEWLLPTLIWMQVILASDGREKDLKQFLSNTCNTLEQAHYLENKDAFAVPFRYVWADLIRHSNGRIYWGQKLPFAQTQIINIQGFYHPNTFIIEHYTAWCDMYCGRLRKGVTTLKASLAVCEAYLGLDSIVTITRWVLISRGLEKQDNLDEALVYITKATKQLNGSRSDLAKYRFMILHRRGVIELQTNRLEEAEQHLLAALLGRFEVCGLEDNATWSSVSQYTHALVLTGRVDTATEVSDYFTRRLNWERNLEWTIGHQEDLDIPDPPSWMSAEFHSKAAKLASTKLASTKLASTKLALGYCVIDGP</sequence>